<evidence type="ECO:0000259" key="13">
    <source>
        <dbReference type="PROSITE" id="PS51670"/>
    </source>
</evidence>
<feature type="chain" id="PRO_5038022571" evidence="12">
    <location>
        <begin position="20"/>
        <end position="444"/>
    </location>
</feature>
<keyword evidence="12" id="KW-0732">Signal</keyword>
<dbReference type="Pfam" id="PF01549">
    <property type="entry name" value="ShK"/>
    <property type="match status" value="2"/>
</dbReference>
<dbReference type="Proteomes" id="UP000887540">
    <property type="component" value="Unplaced"/>
</dbReference>
<comment type="subcellular location">
    <subcellularLocation>
        <location evidence="1">Membrane</location>
        <topology evidence="1">Multi-pass membrane protein</topology>
    </subcellularLocation>
</comment>
<evidence type="ECO:0000256" key="2">
    <source>
        <dbReference type="ARBA" id="ARBA00007447"/>
    </source>
</evidence>
<evidence type="ECO:0000256" key="11">
    <source>
        <dbReference type="RuleBase" id="RU000454"/>
    </source>
</evidence>
<feature type="domain" description="ShKT" evidence="13">
    <location>
        <begin position="75"/>
        <end position="113"/>
    </location>
</feature>
<evidence type="ECO:0000256" key="7">
    <source>
        <dbReference type="ARBA" id="ARBA00022989"/>
    </source>
</evidence>
<feature type="domain" description="ShKT" evidence="13">
    <location>
        <begin position="21"/>
        <end position="59"/>
    </location>
</feature>
<evidence type="ECO:0000256" key="12">
    <source>
        <dbReference type="SAM" id="SignalP"/>
    </source>
</evidence>
<evidence type="ECO:0000256" key="4">
    <source>
        <dbReference type="ARBA" id="ARBA00022692"/>
    </source>
</evidence>
<dbReference type="InterPro" id="IPR017974">
    <property type="entry name" value="Claudin_CS"/>
</dbReference>
<dbReference type="GO" id="GO:0004190">
    <property type="term" value="F:aspartic-type endopeptidase activity"/>
    <property type="evidence" value="ECO:0007669"/>
    <property type="project" value="UniProtKB-KW"/>
</dbReference>
<dbReference type="Pfam" id="PF00026">
    <property type="entry name" value="Asp"/>
    <property type="match status" value="2"/>
</dbReference>
<evidence type="ECO:0000256" key="3">
    <source>
        <dbReference type="ARBA" id="ARBA00022670"/>
    </source>
</evidence>
<dbReference type="GO" id="GO:0016020">
    <property type="term" value="C:membrane"/>
    <property type="evidence" value="ECO:0007669"/>
    <property type="project" value="UniProtKB-SubCell"/>
</dbReference>
<evidence type="ECO:0000256" key="8">
    <source>
        <dbReference type="ARBA" id="ARBA00023136"/>
    </source>
</evidence>
<evidence type="ECO:0000256" key="10">
    <source>
        <dbReference type="PROSITE-ProRule" id="PRU01005"/>
    </source>
</evidence>
<dbReference type="PROSITE" id="PS00141">
    <property type="entry name" value="ASP_PROTEASE"/>
    <property type="match status" value="1"/>
</dbReference>
<dbReference type="InterPro" id="IPR021109">
    <property type="entry name" value="Peptidase_aspartic_dom_sf"/>
</dbReference>
<dbReference type="Gene3D" id="2.40.70.10">
    <property type="entry name" value="Acid Proteases"/>
    <property type="match status" value="3"/>
</dbReference>
<keyword evidence="4" id="KW-0812">Transmembrane</keyword>
<evidence type="ECO:0000313" key="15">
    <source>
        <dbReference type="Proteomes" id="UP000887540"/>
    </source>
</evidence>
<dbReference type="SUPFAM" id="SSF50630">
    <property type="entry name" value="Acid proteases"/>
    <property type="match status" value="1"/>
</dbReference>
<dbReference type="CDD" id="cd05471">
    <property type="entry name" value="pepsin_like"/>
    <property type="match status" value="1"/>
</dbReference>
<dbReference type="PANTHER" id="PTHR47966">
    <property type="entry name" value="BETA-SITE APP-CLEAVING ENZYME, ISOFORM A-RELATED"/>
    <property type="match status" value="1"/>
</dbReference>
<feature type="domain" description="Peptidase A1" evidence="14">
    <location>
        <begin position="167"/>
        <end position="444"/>
    </location>
</feature>
<evidence type="ECO:0000256" key="6">
    <source>
        <dbReference type="ARBA" id="ARBA00022801"/>
    </source>
</evidence>
<feature type="active site" evidence="9">
    <location>
        <position position="367"/>
    </location>
</feature>
<dbReference type="PROSITE" id="PS51767">
    <property type="entry name" value="PEPTIDASE_A1"/>
    <property type="match status" value="1"/>
</dbReference>
<dbReference type="PANTHER" id="PTHR47966:SF40">
    <property type="entry name" value="ASPARTIC PROTEASE 3"/>
    <property type="match status" value="1"/>
</dbReference>
<keyword evidence="7" id="KW-1133">Transmembrane helix</keyword>
<dbReference type="PROSITE" id="PS51670">
    <property type="entry name" value="SHKT"/>
    <property type="match status" value="2"/>
</dbReference>
<dbReference type="InterPro" id="IPR034164">
    <property type="entry name" value="Pepsin-like_dom"/>
</dbReference>
<keyword evidence="15" id="KW-1185">Reference proteome</keyword>
<dbReference type="FunFam" id="2.40.70.10:FF:000115">
    <property type="entry name" value="Lysosomal aspartic protease"/>
    <property type="match status" value="1"/>
</dbReference>
<dbReference type="InterPro" id="IPR003582">
    <property type="entry name" value="ShKT_dom"/>
</dbReference>
<comment type="similarity">
    <text evidence="2 11">Belongs to the peptidase A1 family.</text>
</comment>
<dbReference type="SMART" id="SM00254">
    <property type="entry name" value="ShKT"/>
    <property type="match status" value="2"/>
</dbReference>
<dbReference type="WBParaSite" id="ACRNAN_scaffold15495.g18092.t1">
    <property type="protein sequence ID" value="ACRNAN_scaffold15495.g18092.t1"/>
    <property type="gene ID" value="ACRNAN_scaffold15495.g18092"/>
</dbReference>
<dbReference type="AlphaFoldDB" id="A0A914CW79"/>
<keyword evidence="5 11" id="KW-0064">Aspartyl protease</keyword>
<protein>
    <submittedName>
        <fullName evidence="16">Peptidase A1 domain-containing protein</fullName>
    </submittedName>
</protein>
<organism evidence="15 16">
    <name type="scientific">Acrobeloides nanus</name>
    <dbReference type="NCBI Taxonomy" id="290746"/>
    <lineage>
        <taxon>Eukaryota</taxon>
        <taxon>Metazoa</taxon>
        <taxon>Ecdysozoa</taxon>
        <taxon>Nematoda</taxon>
        <taxon>Chromadorea</taxon>
        <taxon>Rhabditida</taxon>
        <taxon>Tylenchina</taxon>
        <taxon>Cephalobomorpha</taxon>
        <taxon>Cephaloboidea</taxon>
        <taxon>Cephalobidae</taxon>
        <taxon>Acrobeloides</taxon>
    </lineage>
</organism>
<keyword evidence="6 11" id="KW-0378">Hydrolase</keyword>
<dbReference type="InterPro" id="IPR001461">
    <property type="entry name" value="Aspartic_peptidase_A1"/>
</dbReference>
<dbReference type="GO" id="GO:0006508">
    <property type="term" value="P:proteolysis"/>
    <property type="evidence" value="ECO:0007669"/>
    <property type="project" value="UniProtKB-KW"/>
</dbReference>
<name>A0A914CW79_9BILA</name>
<feature type="signal peptide" evidence="12">
    <location>
        <begin position="1"/>
        <end position="19"/>
    </location>
</feature>
<dbReference type="InterPro" id="IPR033121">
    <property type="entry name" value="PEPTIDASE_A1"/>
</dbReference>
<proteinExistence type="inferred from homology"/>
<reference evidence="16" key="1">
    <citation type="submission" date="2022-11" db="UniProtKB">
        <authorList>
            <consortium name="WormBaseParasite"/>
        </authorList>
    </citation>
    <scope>IDENTIFICATION</scope>
</reference>
<sequence length="444" mass="46378">MTLKLLVLFLSWSVKEAIGTCIDSTSNCATWGANGFCTSTFYTTSQKCSYCTATCGSLCCTSSPPSPAASNPASCVDTTSSCSGWAANGFCTATFYTTSQKCSYCPNSCSSLCCTSSPSSNTPSGSPSGSPSSLSTCANTNKITVPLAGTSGSLTESLNSYDVGSYYAGYITVGSPAQKFLIMFDTGSSNLWVPCIQQSGHNMFNCGSSGTCTSTGQSFSIQYGQGQASGTVMKDIVCFDGAGSEDCTNNQQGFACVTSESQLGGAFDGILGMAWDSISVDGIAQPLDQIFQNKSACPNALFGFWMDPNTNVNTGGGEMTLCCIDTTRYTGQIFWVPLSGTDYWRITINSVSVGSTVVENSVQGIVDTGTSLLGAPASVFNTIISQLGASNDGQGNYFYGSTCYLGIMSIGGNMWILGDVFIRPYYTVFDHGNKRVGFATSVSQ</sequence>
<accession>A0A914CW79</accession>
<comment type="caution">
    <text evidence="10">Lacks conserved residue(s) required for the propagation of feature annotation.</text>
</comment>
<keyword evidence="8" id="KW-0472">Membrane</keyword>
<evidence type="ECO:0000256" key="1">
    <source>
        <dbReference type="ARBA" id="ARBA00004141"/>
    </source>
</evidence>
<evidence type="ECO:0000256" key="5">
    <source>
        <dbReference type="ARBA" id="ARBA00022750"/>
    </source>
</evidence>
<dbReference type="InterPro" id="IPR001969">
    <property type="entry name" value="Aspartic_peptidase_AS"/>
</dbReference>
<dbReference type="PROSITE" id="PS01346">
    <property type="entry name" value="CLAUDIN"/>
    <property type="match status" value="1"/>
</dbReference>
<evidence type="ECO:0000313" key="16">
    <source>
        <dbReference type="WBParaSite" id="ACRNAN_scaffold15495.g18092.t1"/>
    </source>
</evidence>
<dbReference type="PRINTS" id="PR00792">
    <property type="entry name" value="PEPSIN"/>
</dbReference>
<evidence type="ECO:0000256" key="9">
    <source>
        <dbReference type="PIRSR" id="PIRSR601461-1"/>
    </source>
</evidence>
<evidence type="ECO:0000259" key="14">
    <source>
        <dbReference type="PROSITE" id="PS51767"/>
    </source>
</evidence>
<keyword evidence="3 11" id="KW-0645">Protease</keyword>
<feature type="active site" evidence="9">
    <location>
        <position position="185"/>
    </location>
</feature>